<dbReference type="InterPro" id="IPR002060">
    <property type="entry name" value="Squ/phyt_synthse"/>
</dbReference>
<keyword evidence="2" id="KW-1185">Reference proteome</keyword>
<dbReference type="RefSeq" id="WP_161337680.1">
    <property type="nucleotide sequence ID" value="NZ_JBHSDG010000002.1"/>
</dbReference>
<dbReference type="InterPro" id="IPR008949">
    <property type="entry name" value="Isoprenoid_synthase_dom_sf"/>
</dbReference>
<sequence>MTGADQNSFLSEEVRRYDYDRWLTVLFAPAPVRNAYLALLAYHSELARIRETVSEPMLGDIRLQWWRDALGTMEAGGAVPVHPVAEALAETLSAHDLSVADLREMIDARACDLDPLPFQTVTQLLDYAGRTGGVLQRLLYRISGGETAEGGAAAYQVGKAYALCGIIRGIPYHVAQDVLRVPKEMITAKGLTAATLFSKGNRQHFFEIARELTEIALAEQERALRLVKARPRSEKAAYRLASLTSLYLRRLTASSHDPADRKMDIGPVRKIAALALGR</sequence>
<dbReference type="AlphaFoldDB" id="A0A845MDI1"/>
<evidence type="ECO:0000313" key="2">
    <source>
        <dbReference type="Proteomes" id="UP000445696"/>
    </source>
</evidence>
<accession>A0A845MDI1</accession>
<dbReference type="OrthoDB" id="9814909at2"/>
<dbReference type="SUPFAM" id="SSF48576">
    <property type="entry name" value="Terpenoid synthases"/>
    <property type="match status" value="1"/>
</dbReference>
<gene>
    <name evidence="1" type="ORF">GQF03_02925</name>
</gene>
<proteinExistence type="predicted"/>
<dbReference type="EMBL" id="WTVA01000001">
    <property type="protein sequence ID" value="MZR21277.1"/>
    <property type="molecule type" value="Genomic_DNA"/>
</dbReference>
<comment type="caution">
    <text evidence="1">The sequence shown here is derived from an EMBL/GenBank/DDBJ whole genome shotgun (WGS) entry which is preliminary data.</text>
</comment>
<dbReference type="Proteomes" id="UP000445696">
    <property type="component" value="Unassembled WGS sequence"/>
</dbReference>
<dbReference type="Pfam" id="PF00494">
    <property type="entry name" value="SQS_PSY"/>
    <property type="match status" value="1"/>
</dbReference>
<name>A0A845MDI1_9PROT</name>
<reference evidence="1 2" key="1">
    <citation type="journal article" date="2014" name="Int. J. Syst. Evol. Microbiol.">
        <title>Sneathiella chungangensis sp. nov., isolated from a marine sand, and emended description of the genus Sneathiella.</title>
        <authorList>
            <person name="Siamphan C."/>
            <person name="Kim H."/>
            <person name="Lee J.S."/>
            <person name="Kim W."/>
        </authorList>
    </citation>
    <scope>NUCLEOTIDE SEQUENCE [LARGE SCALE GENOMIC DNA]</scope>
    <source>
        <strain evidence="1 2">KCTC 32476</strain>
    </source>
</reference>
<protein>
    <recommendedName>
        <fullName evidence="3">Phytoene synthase</fullName>
    </recommendedName>
</protein>
<evidence type="ECO:0000313" key="1">
    <source>
        <dbReference type="EMBL" id="MZR21277.1"/>
    </source>
</evidence>
<evidence type="ECO:0008006" key="3">
    <source>
        <dbReference type="Google" id="ProtNLM"/>
    </source>
</evidence>
<dbReference type="Gene3D" id="1.10.600.10">
    <property type="entry name" value="Farnesyl Diphosphate Synthase"/>
    <property type="match status" value="1"/>
</dbReference>
<organism evidence="1 2">
    <name type="scientific">Sneathiella chungangensis</name>
    <dbReference type="NCBI Taxonomy" id="1418234"/>
    <lineage>
        <taxon>Bacteria</taxon>
        <taxon>Pseudomonadati</taxon>
        <taxon>Pseudomonadota</taxon>
        <taxon>Alphaproteobacteria</taxon>
        <taxon>Sneathiellales</taxon>
        <taxon>Sneathiellaceae</taxon>
        <taxon>Sneathiella</taxon>
    </lineage>
</organism>